<dbReference type="AlphaFoldDB" id="A0A3A9YW61"/>
<feature type="compositionally biased region" description="Low complexity" evidence="1">
    <location>
        <begin position="56"/>
        <end position="70"/>
    </location>
</feature>
<feature type="compositionally biased region" description="Pro residues" evidence="1">
    <location>
        <begin position="24"/>
        <end position="55"/>
    </location>
</feature>
<dbReference type="Proteomes" id="UP000281726">
    <property type="component" value="Unassembled WGS sequence"/>
</dbReference>
<proteinExistence type="predicted"/>
<feature type="signal peptide" evidence="2">
    <location>
        <begin position="1"/>
        <end position="18"/>
    </location>
</feature>
<organism evidence="3 4">
    <name type="scientific">Micromonospora endolithica</name>
    <dbReference type="NCBI Taxonomy" id="230091"/>
    <lineage>
        <taxon>Bacteria</taxon>
        <taxon>Bacillati</taxon>
        <taxon>Actinomycetota</taxon>
        <taxon>Actinomycetes</taxon>
        <taxon>Micromonosporales</taxon>
        <taxon>Micromonosporaceae</taxon>
        <taxon>Micromonospora</taxon>
    </lineage>
</organism>
<accession>A0A3A9YW61</accession>
<comment type="caution">
    <text evidence="3">The sequence shown here is derived from an EMBL/GenBank/DDBJ whole genome shotgun (WGS) entry which is preliminary data.</text>
</comment>
<gene>
    <name evidence="3" type="ORF">D7223_27345</name>
</gene>
<feature type="chain" id="PRO_5038354645" evidence="2">
    <location>
        <begin position="19"/>
        <end position="183"/>
    </location>
</feature>
<dbReference type="OrthoDB" id="3395498at2"/>
<feature type="region of interest" description="Disordered" evidence="1">
    <location>
        <begin position="20"/>
        <end position="95"/>
    </location>
</feature>
<evidence type="ECO:0000313" key="3">
    <source>
        <dbReference type="EMBL" id="RKN40312.1"/>
    </source>
</evidence>
<evidence type="ECO:0000313" key="4">
    <source>
        <dbReference type="Proteomes" id="UP000281726"/>
    </source>
</evidence>
<reference evidence="3 4" key="1">
    <citation type="journal article" date="2004" name="Syst. Appl. Microbiol.">
        <title>Cryptoendolithic actinomycetes from antarctic sandstone rock samples: Micromonospora endolithica sp. nov. and two isolates related to Micromonospora coerulea Jensen 1932.</title>
        <authorList>
            <person name="Hirsch P."/>
            <person name="Mevs U."/>
            <person name="Kroppenstedt R.M."/>
            <person name="Schumann P."/>
            <person name="Stackebrandt E."/>
        </authorList>
    </citation>
    <scope>NUCLEOTIDE SEQUENCE [LARGE SCALE GENOMIC DNA]</scope>
    <source>
        <strain evidence="3 4">JCM 12677</strain>
    </source>
</reference>
<evidence type="ECO:0000256" key="1">
    <source>
        <dbReference type="SAM" id="MobiDB-lite"/>
    </source>
</evidence>
<evidence type="ECO:0000256" key="2">
    <source>
        <dbReference type="SAM" id="SignalP"/>
    </source>
</evidence>
<sequence length="183" mass="18353">MVGLALAVALAAAPLAGCGEEPVAPLPVRQPAPSSPAGPATSPPNPTPAPSPPPSVAATTAATTAAAPTRPIAPPPTRPGRPSTAPTTGRPTGTPPAACLGAVRYDLVLAETELALFRSLCLATGGVLRIQGIGPGEVTVDREDLVVSNYEAGVVDIRFVRPGTVEVRIPQNGVTYPVVVVVR</sequence>
<keyword evidence="4" id="KW-1185">Reference proteome</keyword>
<protein>
    <submittedName>
        <fullName evidence="3">Uncharacterized protein</fullName>
    </submittedName>
</protein>
<name>A0A3A9YW61_9ACTN</name>
<dbReference type="EMBL" id="RBAK01000014">
    <property type="protein sequence ID" value="RKN40312.1"/>
    <property type="molecule type" value="Genomic_DNA"/>
</dbReference>
<feature type="compositionally biased region" description="Low complexity" evidence="1">
    <location>
        <begin position="80"/>
        <end position="95"/>
    </location>
</feature>
<keyword evidence="2" id="KW-0732">Signal</keyword>